<dbReference type="EMBL" id="CP053586">
    <property type="protein sequence ID" value="WNZ25887.1"/>
    <property type="molecule type" value="Genomic_DNA"/>
</dbReference>
<proteinExistence type="predicted"/>
<dbReference type="Pfam" id="PF05721">
    <property type="entry name" value="PhyH"/>
    <property type="match status" value="1"/>
</dbReference>
<evidence type="ECO:0000313" key="1">
    <source>
        <dbReference type="EMBL" id="WNZ25887.1"/>
    </source>
</evidence>
<keyword evidence="1" id="KW-0223">Dioxygenase</keyword>
<dbReference type="SUPFAM" id="SSF51197">
    <property type="entry name" value="Clavaminate synthase-like"/>
    <property type="match status" value="1"/>
</dbReference>
<dbReference type="RefSeq" id="WP_316432074.1">
    <property type="nucleotide sequence ID" value="NZ_CP053586.1"/>
</dbReference>
<keyword evidence="1" id="KW-0560">Oxidoreductase</keyword>
<protein>
    <submittedName>
        <fullName evidence="1">Phytanoyl-CoA dioxygenase</fullName>
    </submittedName>
</protein>
<organism evidence="1">
    <name type="scientific">Leptolyngbya sp. NK1-12</name>
    <dbReference type="NCBI Taxonomy" id="2547451"/>
    <lineage>
        <taxon>Bacteria</taxon>
        <taxon>Bacillati</taxon>
        <taxon>Cyanobacteriota</taxon>
        <taxon>Cyanophyceae</taxon>
        <taxon>Leptolyngbyales</taxon>
        <taxon>Leptolyngbyaceae</taxon>
        <taxon>Leptolyngbya group</taxon>
        <taxon>Leptolyngbya</taxon>
    </lineage>
</organism>
<dbReference type="AlphaFoldDB" id="A0AA96WX72"/>
<dbReference type="GO" id="GO:0016706">
    <property type="term" value="F:2-oxoglutarate-dependent dioxygenase activity"/>
    <property type="evidence" value="ECO:0007669"/>
    <property type="project" value="UniProtKB-ARBA"/>
</dbReference>
<reference evidence="1" key="1">
    <citation type="submission" date="2020-05" db="EMBL/GenBank/DDBJ databases">
        <authorList>
            <person name="Zhu T."/>
            <person name="Keshari N."/>
            <person name="Lu X."/>
        </authorList>
    </citation>
    <scope>NUCLEOTIDE SEQUENCE</scope>
    <source>
        <strain evidence="1">NK1-12</strain>
    </source>
</reference>
<accession>A0AA96WX72</accession>
<sequence length="293" mass="33376">MLANVQKKLERKAAQVAQIPAEIAYYLQLKQHARHLPTLDAVGQRAVAACKREGVFITSLDELGFASSAAMLQAARHYLDVMESIRPKQTFADNHANQPLQLLPPHIFTMTDLAEFANWGQESRLLSMVENYIGLPIAFQGVHLRRDFANPFPVTTEFWHQDLEDRRMLKAIIYLTDVEEKDGPFEYIPRSEVSPWVAKRIHRRVGQAYAKSQAMGLTDAEMETFVPRSAWKRCPGPVGTVVLMDPKNIFHHGKSRRQERASLFYVYTAANPLRPEHCTQYCDASYARPEPAQ</sequence>
<name>A0AA96WX72_9CYAN</name>
<dbReference type="Gene3D" id="2.60.120.620">
    <property type="entry name" value="q2cbj1_9rhob like domain"/>
    <property type="match status" value="1"/>
</dbReference>
<gene>
    <name evidence="1" type="ORF">HJG54_25695</name>
</gene>
<dbReference type="InterPro" id="IPR008775">
    <property type="entry name" value="Phytyl_CoA_dOase-like"/>
</dbReference>